<dbReference type="Proteomes" id="UP001152747">
    <property type="component" value="Unassembled WGS sequence"/>
</dbReference>
<proteinExistence type="predicted"/>
<comment type="caution">
    <text evidence="1">The sequence shown here is derived from an EMBL/GenBank/DDBJ whole genome shotgun (WGS) entry which is preliminary data.</text>
</comment>
<evidence type="ECO:0000313" key="1">
    <source>
        <dbReference type="EMBL" id="CAI5446469.1"/>
    </source>
</evidence>
<evidence type="ECO:0000313" key="2">
    <source>
        <dbReference type="Proteomes" id="UP001152747"/>
    </source>
</evidence>
<gene>
    <name evidence="1" type="ORF">CAMP_LOCUS9106</name>
</gene>
<dbReference type="AlphaFoldDB" id="A0A9P1MZZ6"/>
<organism evidence="1 2">
    <name type="scientific">Caenorhabditis angaria</name>
    <dbReference type="NCBI Taxonomy" id="860376"/>
    <lineage>
        <taxon>Eukaryota</taxon>
        <taxon>Metazoa</taxon>
        <taxon>Ecdysozoa</taxon>
        <taxon>Nematoda</taxon>
        <taxon>Chromadorea</taxon>
        <taxon>Rhabditida</taxon>
        <taxon>Rhabditina</taxon>
        <taxon>Rhabditomorpha</taxon>
        <taxon>Rhabditoidea</taxon>
        <taxon>Rhabditidae</taxon>
        <taxon>Peloderinae</taxon>
        <taxon>Caenorhabditis</taxon>
    </lineage>
</organism>
<accession>A0A9P1MZZ6</accession>
<reference evidence="1" key="1">
    <citation type="submission" date="2022-11" db="EMBL/GenBank/DDBJ databases">
        <authorList>
            <person name="Kikuchi T."/>
        </authorList>
    </citation>
    <scope>NUCLEOTIDE SEQUENCE</scope>
    <source>
        <strain evidence="1">PS1010</strain>
    </source>
</reference>
<name>A0A9P1MZZ6_9PELO</name>
<keyword evidence="2" id="KW-1185">Reference proteome</keyword>
<protein>
    <submittedName>
        <fullName evidence="1">Uncharacterized protein</fullName>
    </submittedName>
</protein>
<sequence length="83" mass="9396">MEKCDFCLKPTTSNKKFTYSKEFYAIFAAGITAGKLYTPDIKRLCNLNRIKILMISSNALKKPKTLNFSPKCSDPELKIELDG</sequence>
<dbReference type="EMBL" id="CANHGI010000003">
    <property type="protein sequence ID" value="CAI5446469.1"/>
    <property type="molecule type" value="Genomic_DNA"/>
</dbReference>